<dbReference type="EMBL" id="KQ981965">
    <property type="protein sequence ID" value="KYN31705.1"/>
    <property type="molecule type" value="Genomic_DNA"/>
</dbReference>
<sequence length="149" mass="17397">MRFQIFNNARFNQDNPEFVQSRFFISVFIQHDAEFLCSMNIRTFFIQMYKLMSPYLLVKSSKVIDLTEDHLTNVLMSVRHKSNKATAIVKSNGYIAEYIARKGPRIVKFRDRKQLIMFKDCLKILVLGLNDIGACESNSWNFAIAIEET</sequence>
<dbReference type="AlphaFoldDB" id="A0A195ETY0"/>
<proteinExistence type="predicted"/>
<protein>
    <submittedName>
        <fullName evidence="1">Uncharacterized protein</fullName>
    </submittedName>
</protein>
<evidence type="ECO:0000313" key="2">
    <source>
        <dbReference type="Proteomes" id="UP000078541"/>
    </source>
</evidence>
<organism evidence="1 2">
    <name type="scientific">Trachymyrmex septentrionalis</name>
    <dbReference type="NCBI Taxonomy" id="34720"/>
    <lineage>
        <taxon>Eukaryota</taxon>
        <taxon>Metazoa</taxon>
        <taxon>Ecdysozoa</taxon>
        <taxon>Arthropoda</taxon>
        <taxon>Hexapoda</taxon>
        <taxon>Insecta</taxon>
        <taxon>Pterygota</taxon>
        <taxon>Neoptera</taxon>
        <taxon>Endopterygota</taxon>
        <taxon>Hymenoptera</taxon>
        <taxon>Apocrita</taxon>
        <taxon>Aculeata</taxon>
        <taxon>Formicoidea</taxon>
        <taxon>Formicidae</taxon>
        <taxon>Myrmicinae</taxon>
        <taxon>Trachymyrmex</taxon>
    </lineage>
</organism>
<keyword evidence="2" id="KW-1185">Reference proteome</keyword>
<accession>A0A195ETY0</accession>
<dbReference type="Proteomes" id="UP000078541">
    <property type="component" value="Unassembled WGS sequence"/>
</dbReference>
<gene>
    <name evidence="1" type="ORF">ALC56_13844</name>
</gene>
<evidence type="ECO:0000313" key="1">
    <source>
        <dbReference type="EMBL" id="KYN31705.1"/>
    </source>
</evidence>
<reference evidence="1 2" key="1">
    <citation type="submission" date="2016-03" db="EMBL/GenBank/DDBJ databases">
        <title>Trachymyrmex septentrionalis WGS genome.</title>
        <authorList>
            <person name="Nygaard S."/>
            <person name="Hu H."/>
            <person name="Boomsma J."/>
            <person name="Zhang G."/>
        </authorList>
    </citation>
    <scope>NUCLEOTIDE SEQUENCE [LARGE SCALE GENOMIC DNA]</scope>
    <source>
        <strain evidence="1">Tsep2-gDNA-1</strain>
        <tissue evidence="1">Whole body</tissue>
    </source>
</reference>
<name>A0A195ETY0_9HYME</name>